<protein>
    <submittedName>
        <fullName evidence="1">Uncharacterized protein</fullName>
    </submittedName>
</protein>
<dbReference type="RefSeq" id="WP_380561459.1">
    <property type="nucleotide sequence ID" value="NZ_JBEUKS010000001.1"/>
</dbReference>
<dbReference type="Proteomes" id="UP001592581">
    <property type="component" value="Unassembled WGS sequence"/>
</dbReference>
<keyword evidence="2" id="KW-1185">Reference proteome</keyword>
<gene>
    <name evidence="1" type="ORF">ABUW04_00205</name>
</gene>
<organism evidence="1 2">
    <name type="scientific">Streptacidiphilus jeojiensis</name>
    <dbReference type="NCBI Taxonomy" id="3229225"/>
    <lineage>
        <taxon>Bacteria</taxon>
        <taxon>Bacillati</taxon>
        <taxon>Actinomycetota</taxon>
        <taxon>Actinomycetes</taxon>
        <taxon>Kitasatosporales</taxon>
        <taxon>Streptomycetaceae</taxon>
        <taxon>Streptacidiphilus</taxon>
    </lineage>
</organism>
<reference evidence="1 2" key="1">
    <citation type="submission" date="2024-06" db="EMBL/GenBank/DDBJ databases">
        <authorList>
            <person name="Lee S.D."/>
        </authorList>
    </citation>
    <scope>NUCLEOTIDE SEQUENCE [LARGE SCALE GENOMIC DNA]</scope>
    <source>
        <strain evidence="1 2">N1-10</strain>
    </source>
</reference>
<comment type="caution">
    <text evidence="1">The sequence shown here is derived from an EMBL/GenBank/DDBJ whole genome shotgun (WGS) entry which is preliminary data.</text>
</comment>
<accession>A0ABV6XEI0</accession>
<evidence type="ECO:0000313" key="2">
    <source>
        <dbReference type="Proteomes" id="UP001592581"/>
    </source>
</evidence>
<name>A0ABV6XEI0_9ACTN</name>
<evidence type="ECO:0000313" key="1">
    <source>
        <dbReference type="EMBL" id="MFC1436665.1"/>
    </source>
</evidence>
<proteinExistence type="predicted"/>
<dbReference type="EMBL" id="JBEUKS010000001">
    <property type="protein sequence ID" value="MFC1436665.1"/>
    <property type="molecule type" value="Genomic_DNA"/>
</dbReference>
<sequence length="45" mass="4819">MTVEPVAALRPLTPARTVTGRVACLIGSDLHLETPRAWSCWTPGS</sequence>